<keyword evidence="1 2" id="KW-0103">Bromodomain</keyword>
<dbReference type="InterPro" id="IPR036427">
    <property type="entry name" value="Bromodomain-like_sf"/>
</dbReference>
<dbReference type="EMBL" id="KB908952">
    <property type="protein sequence ID" value="EOB13990.1"/>
    <property type="molecule type" value="Genomic_DNA"/>
</dbReference>
<dbReference type="PANTHER" id="PTHR45750">
    <property type="entry name" value="GH11602P"/>
    <property type="match status" value="1"/>
</dbReference>
<accession>R0MIK2</accession>
<dbReference type="GO" id="GO:0045944">
    <property type="term" value="P:positive regulation of transcription by RNA polymerase II"/>
    <property type="evidence" value="ECO:0007669"/>
    <property type="project" value="TreeGrafter"/>
</dbReference>
<dbReference type="InterPro" id="IPR037800">
    <property type="entry name" value="GCN5"/>
</dbReference>
<dbReference type="SMART" id="SM00297">
    <property type="entry name" value="BROMO"/>
    <property type="match status" value="1"/>
</dbReference>
<name>R0MIK2_NOSB1</name>
<dbReference type="STRING" id="578461.R0MIK2"/>
<dbReference type="AlphaFoldDB" id="R0MIK2"/>
<evidence type="ECO:0000259" key="4">
    <source>
        <dbReference type="PROSITE" id="PS50014"/>
    </source>
</evidence>
<dbReference type="CDD" id="cd04369">
    <property type="entry name" value="Bromodomain"/>
    <property type="match status" value="1"/>
</dbReference>
<dbReference type="Pfam" id="PF00439">
    <property type="entry name" value="Bromodomain"/>
    <property type="match status" value="1"/>
</dbReference>
<evidence type="ECO:0000256" key="1">
    <source>
        <dbReference type="ARBA" id="ARBA00023117"/>
    </source>
</evidence>
<dbReference type="VEuPathDB" id="MicrosporidiaDB:NBO_44g0008"/>
<feature type="domain" description="Bromo" evidence="4">
    <location>
        <begin position="382"/>
        <end position="442"/>
    </location>
</feature>
<evidence type="ECO:0000256" key="3">
    <source>
        <dbReference type="SAM" id="MobiDB-lite"/>
    </source>
</evidence>
<evidence type="ECO:0000313" key="5">
    <source>
        <dbReference type="EMBL" id="EOB13990.1"/>
    </source>
</evidence>
<protein>
    <recommendedName>
        <fullName evidence="4">Bromo domain-containing protein</fullName>
    </recommendedName>
</protein>
<dbReference type="GO" id="GO:0010484">
    <property type="term" value="F:histone H3 acetyltransferase activity"/>
    <property type="evidence" value="ECO:0007669"/>
    <property type="project" value="TreeGrafter"/>
</dbReference>
<dbReference type="HOGENOM" id="CLU_505365_0_0_1"/>
<dbReference type="PROSITE" id="PS50014">
    <property type="entry name" value="BROMODOMAIN_2"/>
    <property type="match status" value="1"/>
</dbReference>
<dbReference type="GO" id="GO:0000123">
    <property type="term" value="C:histone acetyltransferase complex"/>
    <property type="evidence" value="ECO:0007669"/>
    <property type="project" value="TreeGrafter"/>
</dbReference>
<keyword evidence="6" id="KW-1185">Reference proteome</keyword>
<dbReference type="SUPFAM" id="SSF47370">
    <property type="entry name" value="Bromodomain"/>
    <property type="match status" value="1"/>
</dbReference>
<dbReference type="Proteomes" id="UP000016927">
    <property type="component" value="Unassembled WGS sequence"/>
</dbReference>
<reference evidence="5 6" key="1">
    <citation type="journal article" date="2013" name="BMC Genomics">
        <title>Comparative genomics of parasitic silkworm microsporidia reveal an association between genome expansion and host adaptation.</title>
        <authorList>
            <person name="Pan G."/>
            <person name="Xu J."/>
            <person name="Li T."/>
            <person name="Xia Q."/>
            <person name="Liu S.L."/>
            <person name="Zhang G."/>
            <person name="Li S."/>
            <person name="Li C."/>
            <person name="Liu H."/>
            <person name="Yang L."/>
            <person name="Liu T."/>
            <person name="Zhang X."/>
            <person name="Wu Z."/>
            <person name="Fan W."/>
            <person name="Dang X."/>
            <person name="Xiang H."/>
            <person name="Tao M."/>
            <person name="Li Y."/>
            <person name="Hu J."/>
            <person name="Li Z."/>
            <person name="Lin L."/>
            <person name="Luo J."/>
            <person name="Geng L."/>
            <person name="Wang L."/>
            <person name="Long M."/>
            <person name="Wan Y."/>
            <person name="He N."/>
            <person name="Zhang Z."/>
            <person name="Lu C."/>
            <person name="Keeling P.J."/>
            <person name="Wang J."/>
            <person name="Xiang Z."/>
            <person name="Zhou Z."/>
        </authorList>
    </citation>
    <scope>NUCLEOTIDE SEQUENCE [LARGE SCALE GENOMIC DNA]</scope>
    <source>
        <strain evidence="6">CQ1 / CVCC 102059</strain>
    </source>
</reference>
<dbReference type="PANTHER" id="PTHR45750:SF3">
    <property type="entry name" value="HISTONE ACETYLTRANSFERASE"/>
    <property type="match status" value="1"/>
</dbReference>
<dbReference type="OrthoDB" id="6017at2759"/>
<proteinExistence type="predicted"/>
<organism evidence="5 6">
    <name type="scientific">Nosema bombycis (strain CQ1 / CVCC 102059)</name>
    <name type="common">Microsporidian parasite</name>
    <name type="synonym">Pebrine of silkworm</name>
    <dbReference type="NCBI Taxonomy" id="578461"/>
    <lineage>
        <taxon>Eukaryota</taxon>
        <taxon>Fungi</taxon>
        <taxon>Fungi incertae sedis</taxon>
        <taxon>Microsporidia</taxon>
        <taxon>Nosematidae</taxon>
        <taxon>Nosema</taxon>
    </lineage>
</organism>
<gene>
    <name evidence="5" type="ORF">NBO_44g0008</name>
</gene>
<dbReference type="Gene3D" id="1.20.920.10">
    <property type="entry name" value="Bromodomain-like"/>
    <property type="match status" value="1"/>
</dbReference>
<sequence>MKNIIERRLEKSKINERFLLKRGEYKNVMGLPNQEPTPINHPPMIPQDNGILERLLMEDEDFKEDKTLEKLLNDDWNSEPGPMKAPEPQMPIFARSYPAIDIDSFLDGKFDNHNNQIRESNQVCNQIGNSSNIHSYNSLKIFLFNLRLKIGWKIKIKKAKSLPMINLYSLSSSYGSSYGSGGGKHLLNNSSLNTSSLHTTLNHSLNTSSLNNPSLNTSSLYTSLNTSSSPKRKRGRKPKSDSFLKSHFYDSHRLTKAQRIYQETIRDSSIKPLDSLILKHRDSKFFSWIPKTFQEIEEMVLEEIGYSSISKELERSLVFILTYSPFNTRNYLIGKKMFDTFEEIRYSYTPIPSEITEMSPPLREACLDFLSSLLLDPSFTSFIKPVNTDLHQTYVDIVRFPMCLEIIQKKMNVYRSLESFFGDLRQILKNCCYFNQNISEICNNARRLLRFVNDFNRKIQNLKIMFKSNEILINLIKRIGDIRYCTEIFYKLENERYKTFNELYFDLNKVVGNRELEEIKGQVYCWFNLLEGKSICFGL</sequence>
<evidence type="ECO:0000256" key="2">
    <source>
        <dbReference type="PROSITE-ProRule" id="PRU00035"/>
    </source>
</evidence>
<feature type="region of interest" description="Disordered" evidence="3">
    <location>
        <begin position="221"/>
        <end position="243"/>
    </location>
</feature>
<evidence type="ECO:0000313" key="6">
    <source>
        <dbReference type="Proteomes" id="UP000016927"/>
    </source>
</evidence>
<dbReference type="InterPro" id="IPR001487">
    <property type="entry name" value="Bromodomain"/>
</dbReference>